<feature type="compositionally biased region" description="Low complexity" evidence="1">
    <location>
        <begin position="98"/>
        <end position="107"/>
    </location>
</feature>
<organism evidence="2 3">
    <name type="scientific">Zophobas morio</name>
    <dbReference type="NCBI Taxonomy" id="2755281"/>
    <lineage>
        <taxon>Eukaryota</taxon>
        <taxon>Metazoa</taxon>
        <taxon>Ecdysozoa</taxon>
        <taxon>Arthropoda</taxon>
        <taxon>Hexapoda</taxon>
        <taxon>Insecta</taxon>
        <taxon>Pterygota</taxon>
        <taxon>Neoptera</taxon>
        <taxon>Endopterygota</taxon>
        <taxon>Coleoptera</taxon>
        <taxon>Polyphaga</taxon>
        <taxon>Cucujiformia</taxon>
        <taxon>Tenebrionidae</taxon>
        <taxon>Zophobas</taxon>
    </lineage>
</organism>
<evidence type="ECO:0000313" key="2">
    <source>
        <dbReference type="EMBL" id="KAJ3661505.1"/>
    </source>
</evidence>
<feature type="region of interest" description="Disordered" evidence="1">
    <location>
        <begin position="1"/>
        <end position="24"/>
    </location>
</feature>
<proteinExistence type="predicted"/>
<feature type="compositionally biased region" description="Basic and acidic residues" evidence="1">
    <location>
        <begin position="116"/>
        <end position="125"/>
    </location>
</feature>
<reference evidence="2" key="1">
    <citation type="journal article" date="2023" name="G3 (Bethesda)">
        <title>Whole genome assemblies of Zophobas morio and Tenebrio molitor.</title>
        <authorList>
            <person name="Kaur S."/>
            <person name="Stinson S.A."/>
            <person name="diCenzo G.C."/>
        </authorList>
    </citation>
    <scope>NUCLEOTIDE SEQUENCE</scope>
    <source>
        <strain evidence="2">QUZm001</strain>
    </source>
</reference>
<dbReference type="EMBL" id="JALNTZ010000002">
    <property type="protein sequence ID" value="KAJ3661505.1"/>
    <property type="molecule type" value="Genomic_DNA"/>
</dbReference>
<evidence type="ECO:0000313" key="3">
    <source>
        <dbReference type="Proteomes" id="UP001168821"/>
    </source>
</evidence>
<protein>
    <submittedName>
        <fullName evidence="2">Uncharacterized protein</fullName>
    </submittedName>
</protein>
<name>A0AA38ML03_9CUCU</name>
<dbReference type="Proteomes" id="UP001168821">
    <property type="component" value="Unassembled WGS sequence"/>
</dbReference>
<accession>A0AA38ML03</accession>
<dbReference type="AlphaFoldDB" id="A0AA38ML03"/>
<sequence length="125" mass="14069">MGFKTPGRPLPKKRRPNQRSIDIQEETALKTCMALLSASTRTDEFTIFGEYVANELGLLTTSPDIQFKLKYDIQNLILNASMEHAISHNNRQATVVPSASPFTSSRSSWDEGSQSNERKEDQHIT</sequence>
<comment type="caution">
    <text evidence="2">The sequence shown here is derived from an EMBL/GenBank/DDBJ whole genome shotgun (WGS) entry which is preliminary data.</text>
</comment>
<evidence type="ECO:0000256" key="1">
    <source>
        <dbReference type="SAM" id="MobiDB-lite"/>
    </source>
</evidence>
<gene>
    <name evidence="2" type="ORF">Zmor_005900</name>
</gene>
<feature type="region of interest" description="Disordered" evidence="1">
    <location>
        <begin position="89"/>
        <end position="125"/>
    </location>
</feature>
<keyword evidence="3" id="KW-1185">Reference proteome</keyword>